<dbReference type="InterPro" id="IPR036610">
    <property type="entry name" value="PEBP-like_sf"/>
</dbReference>
<evidence type="ECO:0000313" key="3">
    <source>
        <dbReference type="EMBL" id="NYD84936.1"/>
    </source>
</evidence>
<evidence type="ECO:0000256" key="1">
    <source>
        <dbReference type="ARBA" id="ARBA00007120"/>
    </source>
</evidence>
<gene>
    <name evidence="3" type="ORF">BKA21_000485</name>
    <name evidence="2" type="ORF">Col01nite_11650</name>
</gene>
<dbReference type="EMBL" id="BONN01000002">
    <property type="protein sequence ID" value="GIG32006.1"/>
    <property type="molecule type" value="Genomic_DNA"/>
</dbReference>
<dbReference type="SUPFAM" id="SSF49777">
    <property type="entry name" value="PEBP-like"/>
    <property type="match status" value="1"/>
</dbReference>
<comment type="caution">
    <text evidence="3">The sequence shown here is derived from an EMBL/GenBank/DDBJ whole genome shotgun (WGS) entry which is preliminary data.</text>
</comment>
<dbReference type="Proteomes" id="UP000577956">
    <property type="component" value="Unassembled WGS sequence"/>
</dbReference>
<evidence type="ECO:0000313" key="2">
    <source>
        <dbReference type="EMBL" id="GIG32006.1"/>
    </source>
</evidence>
<dbReference type="PANTHER" id="PTHR30289:SF1">
    <property type="entry name" value="PEBP (PHOSPHATIDYLETHANOLAMINE-BINDING PROTEIN) FAMILY PROTEIN"/>
    <property type="match status" value="1"/>
</dbReference>
<accession>A0A7Y9JWJ3</accession>
<dbReference type="InterPro" id="IPR005247">
    <property type="entry name" value="YbhB_YbcL/LppC-like"/>
</dbReference>
<proteinExistence type="inferred from homology"/>
<keyword evidence="5" id="KW-1185">Reference proteome</keyword>
<dbReference type="Proteomes" id="UP000618382">
    <property type="component" value="Unassembled WGS sequence"/>
</dbReference>
<name>A0A7Y9JWJ3_9CELL</name>
<dbReference type="EMBL" id="JACCBK010000001">
    <property type="protein sequence ID" value="NYD84936.1"/>
    <property type="molecule type" value="Genomic_DNA"/>
</dbReference>
<dbReference type="InterPro" id="IPR008914">
    <property type="entry name" value="PEBP"/>
</dbReference>
<dbReference type="PANTHER" id="PTHR30289">
    <property type="entry name" value="UNCHARACTERIZED PROTEIN YBCL-RELATED"/>
    <property type="match status" value="1"/>
</dbReference>
<dbReference type="NCBIfam" id="TIGR00481">
    <property type="entry name" value="YbhB/YbcL family Raf kinase inhibitor-like protein"/>
    <property type="match status" value="1"/>
</dbReference>
<dbReference type="RefSeq" id="WP_140458791.1">
    <property type="nucleotide sequence ID" value="NZ_BAABFI010000003.1"/>
</dbReference>
<comment type="similarity">
    <text evidence="1">Belongs to the UPF0098 family.</text>
</comment>
<dbReference type="Gene3D" id="3.90.280.10">
    <property type="entry name" value="PEBP-like"/>
    <property type="match status" value="1"/>
</dbReference>
<dbReference type="Pfam" id="PF01161">
    <property type="entry name" value="PBP"/>
    <property type="match status" value="1"/>
</dbReference>
<evidence type="ECO:0000313" key="5">
    <source>
        <dbReference type="Proteomes" id="UP000618382"/>
    </source>
</evidence>
<evidence type="ECO:0000313" key="4">
    <source>
        <dbReference type="Proteomes" id="UP000577956"/>
    </source>
</evidence>
<reference evidence="2 5" key="2">
    <citation type="submission" date="2021-01" db="EMBL/GenBank/DDBJ databases">
        <title>Whole genome shotgun sequence of Cellulomonas oligotrophica NBRC 109435.</title>
        <authorList>
            <person name="Komaki H."/>
            <person name="Tamura T."/>
        </authorList>
    </citation>
    <scope>NUCLEOTIDE SEQUENCE [LARGE SCALE GENOMIC DNA]</scope>
    <source>
        <strain evidence="2 5">NBRC 109435</strain>
    </source>
</reference>
<protein>
    <submittedName>
        <fullName evidence="2">UPF0098 protein</fullName>
    </submittedName>
</protein>
<dbReference type="AlphaFoldDB" id="A0A7Y9JWJ3"/>
<reference evidence="3 4" key="1">
    <citation type="submission" date="2020-07" db="EMBL/GenBank/DDBJ databases">
        <title>Sequencing the genomes of 1000 actinobacteria strains.</title>
        <authorList>
            <person name="Klenk H.-P."/>
        </authorList>
    </citation>
    <scope>NUCLEOTIDE SEQUENCE [LARGE SCALE GENOMIC DNA]</scope>
    <source>
        <strain evidence="3 4">DSM 24482</strain>
    </source>
</reference>
<dbReference type="CDD" id="cd00865">
    <property type="entry name" value="PEBP_bact_arch"/>
    <property type="match status" value="1"/>
</dbReference>
<sequence>MAASLTRPVAPDPYALLPAVPAFTLTSTDWVHGERIPDVHTHTDAGSDVSPQLAWSGFPDETRGFTVSVFDPDAPGVAGWWHWTVLGLPATVTALDRGTGTPDGAALPAGAFQLRGDDGVAGYVGCAPPPGDQVHRYFAVVHALDTDDLGLDAGTTPGAAACVLTFHTLARAVLVGTYQR</sequence>
<organism evidence="3 4">
    <name type="scientific">Cellulomonas oligotrophica</name>
    <dbReference type="NCBI Taxonomy" id="931536"/>
    <lineage>
        <taxon>Bacteria</taxon>
        <taxon>Bacillati</taxon>
        <taxon>Actinomycetota</taxon>
        <taxon>Actinomycetes</taxon>
        <taxon>Micrococcales</taxon>
        <taxon>Cellulomonadaceae</taxon>
        <taxon>Cellulomonas</taxon>
    </lineage>
</organism>